<dbReference type="Gene3D" id="3.20.20.300">
    <property type="entry name" value="Glycoside hydrolase, family 3, N-terminal domain"/>
    <property type="match status" value="1"/>
</dbReference>
<dbReference type="GO" id="GO:0004563">
    <property type="term" value="F:beta-N-acetylhexosaminidase activity"/>
    <property type="evidence" value="ECO:0007669"/>
    <property type="project" value="UniProtKB-EC"/>
</dbReference>
<name>A0A840W7D8_9ACTN</name>
<proteinExistence type="inferred from homology"/>
<evidence type="ECO:0000256" key="1">
    <source>
        <dbReference type="ARBA" id="ARBA00005336"/>
    </source>
</evidence>
<feature type="domain" description="Glycoside hydrolase family 3 N-terminal" evidence="4">
    <location>
        <begin position="35"/>
        <end position="325"/>
    </location>
</feature>
<dbReference type="Proteomes" id="UP000579647">
    <property type="component" value="Unassembled WGS sequence"/>
</dbReference>
<gene>
    <name evidence="5" type="ORF">HNR07_000138</name>
</gene>
<dbReference type="Pfam" id="PF00933">
    <property type="entry name" value="Glyco_hydro_3"/>
    <property type="match status" value="1"/>
</dbReference>
<dbReference type="PANTHER" id="PTHR30480:SF16">
    <property type="entry name" value="GLYCOSIDE HYDROLASE FAMILY 3 DOMAIN PROTEIN"/>
    <property type="match status" value="1"/>
</dbReference>
<comment type="similarity">
    <text evidence="1">Belongs to the glycosyl hydrolase 3 family.</text>
</comment>
<dbReference type="GO" id="GO:0005975">
    <property type="term" value="P:carbohydrate metabolic process"/>
    <property type="evidence" value="ECO:0007669"/>
    <property type="project" value="InterPro"/>
</dbReference>
<dbReference type="InterPro" id="IPR017853">
    <property type="entry name" value="GH"/>
</dbReference>
<dbReference type="AlphaFoldDB" id="A0A840W7D8"/>
<dbReference type="InterPro" id="IPR019800">
    <property type="entry name" value="Glyco_hydro_3_AS"/>
</dbReference>
<evidence type="ECO:0000256" key="3">
    <source>
        <dbReference type="ARBA" id="ARBA00023295"/>
    </source>
</evidence>
<reference evidence="5 6" key="1">
    <citation type="submission" date="2020-08" db="EMBL/GenBank/DDBJ databases">
        <title>Sequencing the genomes of 1000 actinobacteria strains.</title>
        <authorList>
            <person name="Klenk H.-P."/>
        </authorList>
    </citation>
    <scope>NUCLEOTIDE SEQUENCE [LARGE SCALE GENOMIC DNA]</scope>
    <source>
        <strain evidence="5 6">DSM 44598</strain>
    </source>
</reference>
<keyword evidence="6" id="KW-1185">Reference proteome</keyword>
<dbReference type="EMBL" id="JACHDO010000001">
    <property type="protein sequence ID" value="MBB5489001.1"/>
    <property type="molecule type" value="Genomic_DNA"/>
</dbReference>
<dbReference type="InterPro" id="IPR001764">
    <property type="entry name" value="Glyco_hydro_3_N"/>
</dbReference>
<dbReference type="InterPro" id="IPR036962">
    <property type="entry name" value="Glyco_hydro_3_N_sf"/>
</dbReference>
<evidence type="ECO:0000259" key="4">
    <source>
        <dbReference type="Pfam" id="PF00933"/>
    </source>
</evidence>
<evidence type="ECO:0000313" key="5">
    <source>
        <dbReference type="EMBL" id="MBB5489001.1"/>
    </source>
</evidence>
<sequence>MPHDPTLERLANATLLVPFESLQAPRWILDGLADGISGVCLFHNNLESPEQVTALNASLCEATDTPLISLDEEGGDVTRIGQARGSDYPGNAALGAVDDTDLTRATLRALGVQLSGMGFNLDLAPSVDVNVADDNPVIGTRSFGADADLVARHAAASVQGLQEAGVAACAKHFPGHGATSKDSHHTLPVVEADADLLRRRELLPFRAAIDAGVRSILTAHIELPGLGGEGPATLNRALLNDLLRNEMGFTGVVVSDAMDMRGVSGEIGIPEASVLAVAAGCDLLCLGRFVYADQVARVRSALVQAVREGRLTGERLEEAAERNARLRDWVKESAETKATAEVTGTVGLAGARRATRVDGDIPPLDNPYVVEVEAPAGIAVGEVPWGLGPWFRDTVRLSPEADEPAAVLAAAADRDLVVVVRDAHRYPTTQEFVSALLSSRPEAVVVEMGLPIWRPDCGAYVSTYGAAHVNGLSAAELLGSAGALEATQ</sequence>
<dbReference type="PANTHER" id="PTHR30480">
    <property type="entry name" value="BETA-HEXOSAMINIDASE-RELATED"/>
    <property type="match status" value="1"/>
</dbReference>
<organism evidence="5 6">
    <name type="scientific">Nocardiopsis metallicus</name>
    <dbReference type="NCBI Taxonomy" id="179819"/>
    <lineage>
        <taxon>Bacteria</taxon>
        <taxon>Bacillati</taxon>
        <taxon>Actinomycetota</taxon>
        <taxon>Actinomycetes</taxon>
        <taxon>Streptosporangiales</taxon>
        <taxon>Nocardiopsidaceae</taxon>
        <taxon>Nocardiopsis</taxon>
    </lineage>
</organism>
<protein>
    <submittedName>
        <fullName evidence="5">Beta-N-acetylhexosaminidase</fullName>
        <ecNumber evidence="5">3.2.1.52</ecNumber>
    </submittedName>
</protein>
<dbReference type="PROSITE" id="PS00775">
    <property type="entry name" value="GLYCOSYL_HYDROL_F3"/>
    <property type="match status" value="1"/>
</dbReference>
<dbReference type="SUPFAM" id="SSF51445">
    <property type="entry name" value="(Trans)glycosidases"/>
    <property type="match status" value="1"/>
</dbReference>
<keyword evidence="2 5" id="KW-0378">Hydrolase</keyword>
<dbReference type="EC" id="3.2.1.52" evidence="5"/>
<keyword evidence="3 5" id="KW-0326">Glycosidase</keyword>
<dbReference type="GO" id="GO:0009254">
    <property type="term" value="P:peptidoglycan turnover"/>
    <property type="evidence" value="ECO:0007669"/>
    <property type="project" value="TreeGrafter"/>
</dbReference>
<dbReference type="RefSeq" id="WP_184360530.1">
    <property type="nucleotide sequence ID" value="NZ_BAAAKM010000013.1"/>
</dbReference>
<comment type="caution">
    <text evidence="5">The sequence shown here is derived from an EMBL/GenBank/DDBJ whole genome shotgun (WGS) entry which is preliminary data.</text>
</comment>
<accession>A0A840W7D8</accession>
<evidence type="ECO:0000313" key="6">
    <source>
        <dbReference type="Proteomes" id="UP000579647"/>
    </source>
</evidence>
<dbReference type="InterPro" id="IPR050226">
    <property type="entry name" value="NagZ_Beta-hexosaminidase"/>
</dbReference>
<evidence type="ECO:0000256" key="2">
    <source>
        <dbReference type="ARBA" id="ARBA00022801"/>
    </source>
</evidence>